<dbReference type="Pfam" id="PF23913">
    <property type="entry name" value="DUF7255"/>
    <property type="match status" value="1"/>
</dbReference>
<evidence type="ECO:0000313" key="2">
    <source>
        <dbReference type="Proteomes" id="UP001139158"/>
    </source>
</evidence>
<dbReference type="InterPro" id="IPR055679">
    <property type="entry name" value="DUF7255"/>
</dbReference>
<proteinExistence type="predicted"/>
<gene>
    <name evidence="1" type="ORF">LJ757_16595</name>
</gene>
<keyword evidence="2" id="KW-1185">Reference proteome</keyword>
<sequence length="202" mass="22605">MGKTETAMGVLLAGAGYRVTVKPPAASTADMGCKASSEALDIYGRLQGIQERTLLTSGRWDIAVEGNLLIEVDEQEHFNRHRATTLEGTSYPWTADYRRYCTEHESRCRTYGGYWASGSSSAMFGPASPQGDHTGVGAPRWRQRALYDAVRDVWARDNQVWKLARVSIYDVVDGVRFRDVLDGRSRIAPERLREMIESRTLA</sequence>
<evidence type="ECO:0000313" key="1">
    <source>
        <dbReference type="EMBL" id="MCC3299413.1"/>
    </source>
</evidence>
<name>A0A9X1SDP8_9MICC</name>
<reference evidence="1" key="1">
    <citation type="submission" date="2021-10" db="EMBL/GenBank/DDBJ databases">
        <title>Novel species in genus Arthrobacter.</title>
        <authorList>
            <person name="Liu Y."/>
        </authorList>
    </citation>
    <scope>NUCLEOTIDE SEQUENCE</scope>
    <source>
        <strain evidence="1">Zg-Y453</strain>
    </source>
</reference>
<comment type="caution">
    <text evidence="1">The sequence shown here is derived from an EMBL/GenBank/DDBJ whole genome shotgun (WGS) entry which is preliminary data.</text>
</comment>
<dbReference type="Proteomes" id="UP001139158">
    <property type="component" value="Unassembled WGS sequence"/>
</dbReference>
<dbReference type="EMBL" id="JAJFZV010000018">
    <property type="protein sequence ID" value="MCC3299413.1"/>
    <property type="molecule type" value="Genomic_DNA"/>
</dbReference>
<accession>A0A9X1SDP8</accession>
<organism evidence="1 2">
    <name type="scientific">Arthrobacter caoxuetaonis</name>
    <dbReference type="NCBI Taxonomy" id="2886935"/>
    <lineage>
        <taxon>Bacteria</taxon>
        <taxon>Bacillati</taxon>
        <taxon>Actinomycetota</taxon>
        <taxon>Actinomycetes</taxon>
        <taxon>Micrococcales</taxon>
        <taxon>Micrococcaceae</taxon>
        <taxon>Arthrobacter</taxon>
    </lineage>
</organism>
<protein>
    <submittedName>
        <fullName evidence="1">Uncharacterized protein</fullName>
    </submittedName>
</protein>
<dbReference type="AlphaFoldDB" id="A0A9X1SDP8"/>
<dbReference type="RefSeq" id="WP_227897400.1">
    <property type="nucleotide sequence ID" value="NZ_CP099467.1"/>
</dbReference>